<dbReference type="InterPro" id="IPR036265">
    <property type="entry name" value="HIT-like_sf"/>
</dbReference>
<dbReference type="Pfam" id="PF01230">
    <property type="entry name" value="HIT"/>
    <property type="match status" value="1"/>
</dbReference>
<proteinExistence type="predicted"/>
<dbReference type="EMBL" id="MFSR01000031">
    <property type="protein sequence ID" value="OGI39986.1"/>
    <property type="molecule type" value="Genomic_DNA"/>
</dbReference>
<evidence type="ECO:0000256" key="1">
    <source>
        <dbReference type="PIRSR" id="PIRSR601310-1"/>
    </source>
</evidence>
<protein>
    <submittedName>
        <fullName evidence="5">Histidine triad nucleotide-binding protein</fullName>
    </submittedName>
</protein>
<evidence type="ECO:0000259" key="4">
    <source>
        <dbReference type="PROSITE" id="PS51084"/>
    </source>
</evidence>
<evidence type="ECO:0000256" key="2">
    <source>
        <dbReference type="PIRSR" id="PIRSR601310-3"/>
    </source>
</evidence>
<evidence type="ECO:0000313" key="6">
    <source>
        <dbReference type="Proteomes" id="UP000179334"/>
    </source>
</evidence>
<dbReference type="InterPro" id="IPR019808">
    <property type="entry name" value="Histidine_triad_CS"/>
</dbReference>
<dbReference type="AlphaFoldDB" id="A0A1F6T4H7"/>
<dbReference type="PROSITE" id="PS51084">
    <property type="entry name" value="HIT_2"/>
    <property type="match status" value="1"/>
</dbReference>
<feature type="domain" description="HIT" evidence="4">
    <location>
        <begin position="6"/>
        <end position="115"/>
    </location>
</feature>
<comment type="caution">
    <text evidence="5">The sequence shown here is derived from an EMBL/GenBank/DDBJ whole genome shotgun (WGS) entry which is preliminary data.</text>
</comment>
<accession>A0A1F6T4H7</accession>
<evidence type="ECO:0000313" key="5">
    <source>
        <dbReference type="EMBL" id="OGI39986.1"/>
    </source>
</evidence>
<name>A0A1F6T4H7_9PROT</name>
<dbReference type="PROSITE" id="PS00892">
    <property type="entry name" value="HIT_1"/>
    <property type="match status" value="1"/>
</dbReference>
<dbReference type="SUPFAM" id="SSF54197">
    <property type="entry name" value="HIT-like"/>
    <property type="match status" value="1"/>
</dbReference>
<evidence type="ECO:0000256" key="3">
    <source>
        <dbReference type="PROSITE-ProRule" id="PRU00464"/>
    </source>
</evidence>
<dbReference type="InterPro" id="IPR001310">
    <property type="entry name" value="Histidine_triad_HIT"/>
</dbReference>
<dbReference type="Gene3D" id="3.30.428.10">
    <property type="entry name" value="HIT-like"/>
    <property type="match status" value="1"/>
</dbReference>
<feature type="short sequence motif" description="Histidine triad motif" evidence="2 3">
    <location>
        <begin position="99"/>
        <end position="103"/>
    </location>
</feature>
<dbReference type="PANTHER" id="PTHR23089">
    <property type="entry name" value="HISTIDINE TRIAD HIT PROTEIN"/>
    <property type="match status" value="1"/>
</dbReference>
<dbReference type="Proteomes" id="UP000179334">
    <property type="component" value="Unassembled WGS sequence"/>
</dbReference>
<reference evidence="5 6" key="1">
    <citation type="journal article" date="2016" name="Nat. Commun.">
        <title>Thousands of microbial genomes shed light on interconnected biogeochemical processes in an aquifer system.</title>
        <authorList>
            <person name="Anantharaman K."/>
            <person name="Brown C.T."/>
            <person name="Hug L.A."/>
            <person name="Sharon I."/>
            <person name="Castelle C.J."/>
            <person name="Probst A.J."/>
            <person name="Thomas B.C."/>
            <person name="Singh A."/>
            <person name="Wilkins M.J."/>
            <person name="Karaoz U."/>
            <person name="Brodie E.L."/>
            <person name="Williams K.H."/>
            <person name="Hubbard S.S."/>
            <person name="Banfield J.F."/>
        </authorList>
    </citation>
    <scope>NUCLEOTIDE SEQUENCE [LARGE SCALE GENOMIC DNA]</scope>
</reference>
<dbReference type="CDD" id="cd01276">
    <property type="entry name" value="PKCI_related"/>
    <property type="match status" value="1"/>
</dbReference>
<sequence length="115" mass="12334">MATDCLFCKMVSGAIQPATVYEDADVLAFRDINPQAPVHVLVVPKRHIATLNDLKPGDAELVGKLLLAAGKVARELGVADTGYRTVMNCNADAGQSVWHVHLHLLGGRAMHWPPG</sequence>
<dbReference type="GO" id="GO:0003824">
    <property type="term" value="F:catalytic activity"/>
    <property type="evidence" value="ECO:0007669"/>
    <property type="project" value="InterPro"/>
</dbReference>
<dbReference type="PRINTS" id="PR00332">
    <property type="entry name" value="HISTRIAD"/>
</dbReference>
<gene>
    <name evidence="5" type="ORF">A2V91_00445</name>
</gene>
<feature type="active site" description="Tele-AMP-histidine intermediate" evidence="1">
    <location>
        <position position="101"/>
    </location>
</feature>
<dbReference type="InterPro" id="IPR011146">
    <property type="entry name" value="HIT-like"/>
</dbReference>
<organism evidence="5 6">
    <name type="scientific">Candidatus Muproteobacteria bacterium RBG_16_64_10</name>
    <dbReference type="NCBI Taxonomy" id="1817757"/>
    <lineage>
        <taxon>Bacteria</taxon>
        <taxon>Pseudomonadati</taxon>
        <taxon>Pseudomonadota</taxon>
        <taxon>Candidatus Muproteobacteria</taxon>
    </lineage>
</organism>